<comment type="caution">
    <text evidence="3">The sequence shown here is derived from an EMBL/GenBank/DDBJ whole genome shotgun (WGS) entry which is preliminary data.</text>
</comment>
<proteinExistence type="predicted"/>
<gene>
    <name evidence="3" type="ORF">FR943_01725</name>
</gene>
<evidence type="ECO:0000313" key="3">
    <source>
        <dbReference type="EMBL" id="MBU9762572.1"/>
    </source>
</evidence>
<feature type="domain" description="Mce/MlaD" evidence="2">
    <location>
        <begin position="30"/>
        <end position="108"/>
    </location>
</feature>
<evidence type="ECO:0000313" key="4">
    <source>
        <dbReference type="Proteomes" id="UP000812982"/>
    </source>
</evidence>
<keyword evidence="1" id="KW-0732">Signal</keyword>
<dbReference type="Proteomes" id="UP000812982">
    <property type="component" value="Unassembled WGS sequence"/>
</dbReference>
<dbReference type="InterPro" id="IPR003399">
    <property type="entry name" value="Mce/MlaD"/>
</dbReference>
<dbReference type="EMBL" id="VOMB01000002">
    <property type="protein sequence ID" value="MBU9762572.1"/>
    <property type="molecule type" value="Genomic_DNA"/>
</dbReference>
<protein>
    <submittedName>
        <fullName evidence="3">Mammalian cell entry related domain protein</fullName>
    </submittedName>
</protein>
<sequence>MRIGLALVACVAVAGALIVVNPLADGAADGKSITIDSPYVGQGVVRGTPVLLHGVKVGEVASVANRTEGGVRLGLSLQPEPTAGMTDSLAVDFRPSNYFGVTGVNLMRGPDGGRPLADGMRIELLPRGNFTMQALLSRLSEITHGVVTPELVSVLDRATRYVDGLNPMLETVLLVADTIAKVQTVSTAQLVRNGAGIAVAAPSFVDGLTDLADHVDHGGLDGDEQFFQDRFLATVQLASTGLFGAVGGLLSSHVNELLPVTEVVRTLTGPIPGIAQTQNISATLVELRTRFERMYGGSPDQRALQVRILLDSLPGVAAAVPAIGAPR</sequence>
<evidence type="ECO:0000256" key="1">
    <source>
        <dbReference type="SAM" id="SignalP"/>
    </source>
</evidence>
<accession>A0ABS6KGA3</accession>
<feature type="chain" id="PRO_5045914449" evidence="1">
    <location>
        <begin position="25"/>
        <end position="327"/>
    </location>
</feature>
<reference evidence="3 4" key="1">
    <citation type="journal article" date="2021" name="Sci. Rep.">
        <title>Phenotypic and genomic hallmarks of a novel, potentially pathogenic rapidly growing Mycobacterium species related to the Mycobacterium fortuitum complex.</title>
        <authorList>
            <person name="Gharbi R."/>
            <person name="Khanna V."/>
            <person name="Frigui W."/>
            <person name="Mhenni B."/>
            <person name="Brosch R."/>
            <person name="Mardassi H."/>
        </authorList>
    </citation>
    <scope>NUCLEOTIDE SEQUENCE [LARGE SCALE GENOMIC DNA]</scope>
    <source>
        <strain evidence="3 4">TNTM28</strain>
    </source>
</reference>
<evidence type="ECO:0000259" key="2">
    <source>
        <dbReference type="Pfam" id="PF02470"/>
    </source>
</evidence>
<keyword evidence="4" id="KW-1185">Reference proteome</keyword>
<organism evidence="3 4">
    <name type="scientific">[Mycobacterium] fortunisiensis</name>
    <dbReference type="NCBI Taxonomy" id="2600579"/>
    <lineage>
        <taxon>Bacteria</taxon>
        <taxon>Bacillati</taxon>
        <taxon>Actinomycetota</taxon>
        <taxon>Actinomycetes</taxon>
        <taxon>Mycobacteriales</taxon>
        <taxon>Mycobacteriaceae</taxon>
        <taxon>Mycolicibacterium</taxon>
    </lineage>
</organism>
<feature type="signal peptide" evidence="1">
    <location>
        <begin position="1"/>
        <end position="24"/>
    </location>
</feature>
<dbReference type="Pfam" id="PF02470">
    <property type="entry name" value="MlaD"/>
    <property type="match status" value="1"/>
</dbReference>
<name>A0ABS6KGA3_9MYCO</name>